<dbReference type="Pfam" id="PF01381">
    <property type="entry name" value="HTH_3"/>
    <property type="match status" value="1"/>
</dbReference>
<reference evidence="3 4" key="1">
    <citation type="submission" date="2022-06" db="EMBL/GenBank/DDBJ databases">
        <title>Dyella sp. Sa strain:Sa Genome sequencing.</title>
        <authorList>
            <person name="Park S."/>
        </authorList>
    </citation>
    <scope>NUCLEOTIDE SEQUENCE [LARGE SCALE GENOMIC DNA]</scope>
    <source>
        <strain evidence="3 4">Sa</strain>
    </source>
</reference>
<keyword evidence="4" id="KW-1185">Reference proteome</keyword>
<evidence type="ECO:0000256" key="1">
    <source>
        <dbReference type="SAM" id="MobiDB-lite"/>
    </source>
</evidence>
<dbReference type="InterPro" id="IPR001387">
    <property type="entry name" value="Cro/C1-type_HTH"/>
</dbReference>
<feature type="region of interest" description="Disordered" evidence="1">
    <location>
        <begin position="99"/>
        <end position="119"/>
    </location>
</feature>
<protein>
    <submittedName>
        <fullName evidence="3">Helix-turn-helix domain-containing protein</fullName>
    </submittedName>
</protein>
<dbReference type="InterPro" id="IPR010982">
    <property type="entry name" value="Lambda_DNA-bd_dom_sf"/>
</dbReference>
<dbReference type="PROSITE" id="PS50943">
    <property type="entry name" value="HTH_CROC1"/>
    <property type="match status" value="1"/>
</dbReference>
<dbReference type="EMBL" id="JAMZEK010000001">
    <property type="protein sequence ID" value="MCP1373827.1"/>
    <property type="molecule type" value="Genomic_DNA"/>
</dbReference>
<evidence type="ECO:0000313" key="4">
    <source>
        <dbReference type="Proteomes" id="UP001204615"/>
    </source>
</evidence>
<dbReference type="Gene3D" id="1.10.260.40">
    <property type="entry name" value="lambda repressor-like DNA-binding domains"/>
    <property type="match status" value="1"/>
</dbReference>
<evidence type="ECO:0000259" key="2">
    <source>
        <dbReference type="PROSITE" id="PS50943"/>
    </source>
</evidence>
<dbReference type="RefSeq" id="WP_253565640.1">
    <property type="nucleotide sequence ID" value="NZ_JAMZEK010000001.1"/>
</dbReference>
<feature type="compositionally biased region" description="Gly residues" evidence="1">
    <location>
        <begin position="110"/>
        <end position="119"/>
    </location>
</feature>
<dbReference type="SMART" id="SM00530">
    <property type="entry name" value="HTH_XRE"/>
    <property type="match status" value="1"/>
</dbReference>
<sequence length="119" mass="13567">MTRTIHKDDYHLLLAFMQQVRESLDITQAELAQRLRTTQSYVSKCERGERRIDIMEFVNYCESLGVDAGVLMDAFLDHRDYRLVSEESMAAAVASLMRKSKRRQRMRAPGGAGKGHSAS</sequence>
<evidence type="ECO:0000313" key="3">
    <source>
        <dbReference type="EMBL" id="MCP1373827.1"/>
    </source>
</evidence>
<dbReference type="SUPFAM" id="SSF47413">
    <property type="entry name" value="lambda repressor-like DNA-binding domains"/>
    <property type="match status" value="1"/>
</dbReference>
<dbReference type="CDD" id="cd00093">
    <property type="entry name" value="HTH_XRE"/>
    <property type="match status" value="1"/>
</dbReference>
<dbReference type="Proteomes" id="UP001204615">
    <property type="component" value="Unassembled WGS sequence"/>
</dbReference>
<comment type="caution">
    <text evidence="3">The sequence shown here is derived from an EMBL/GenBank/DDBJ whole genome shotgun (WGS) entry which is preliminary data.</text>
</comment>
<gene>
    <name evidence="3" type="ORF">NC595_07110</name>
</gene>
<name>A0ABT1F8W9_9GAMM</name>
<feature type="domain" description="HTH cro/C1-type" evidence="2">
    <location>
        <begin position="17"/>
        <end position="71"/>
    </location>
</feature>
<accession>A0ABT1F8W9</accession>
<proteinExistence type="predicted"/>
<organism evidence="3 4">
    <name type="scientific">Dyella lutea</name>
    <dbReference type="NCBI Taxonomy" id="2950441"/>
    <lineage>
        <taxon>Bacteria</taxon>
        <taxon>Pseudomonadati</taxon>
        <taxon>Pseudomonadota</taxon>
        <taxon>Gammaproteobacteria</taxon>
        <taxon>Lysobacterales</taxon>
        <taxon>Rhodanobacteraceae</taxon>
        <taxon>Dyella</taxon>
    </lineage>
</organism>